<evidence type="ECO:0000313" key="2">
    <source>
        <dbReference type="Proteomes" id="UP000221011"/>
    </source>
</evidence>
<evidence type="ECO:0000313" key="1">
    <source>
        <dbReference type="EMBL" id="ATL25487.1"/>
    </source>
</evidence>
<dbReference type="AlphaFoldDB" id="A0A291Q1U8"/>
<proteinExistence type="predicted"/>
<dbReference type="Gene3D" id="1.25.40.10">
    <property type="entry name" value="Tetratricopeptide repeat domain"/>
    <property type="match status" value="1"/>
</dbReference>
<protein>
    <submittedName>
        <fullName evidence="1">C1 regulatory protein</fullName>
    </submittedName>
</protein>
<dbReference type="KEGG" id="sfk:KY5_0469c"/>
<accession>A0A291Q1U8</accession>
<gene>
    <name evidence="1" type="ORF">KY5_0469c</name>
</gene>
<dbReference type="EMBL" id="CP022685">
    <property type="protein sequence ID" value="ATL25487.1"/>
    <property type="molecule type" value="Genomic_DNA"/>
</dbReference>
<keyword evidence="2" id="KW-1185">Reference proteome</keyword>
<dbReference type="Proteomes" id="UP000221011">
    <property type="component" value="Chromosome"/>
</dbReference>
<organism evidence="1 2">
    <name type="scientific">Streptomyces formicae</name>
    <dbReference type="NCBI Taxonomy" id="1616117"/>
    <lineage>
        <taxon>Bacteria</taxon>
        <taxon>Bacillati</taxon>
        <taxon>Actinomycetota</taxon>
        <taxon>Actinomycetes</taxon>
        <taxon>Kitasatosporales</taxon>
        <taxon>Streptomycetaceae</taxon>
        <taxon>Streptomyces</taxon>
    </lineage>
</organism>
<sequence>MRCPRAMCGASTRGREAALAARSERTGTSTSSVVRATEHLLALDATQGASAALPAVRAVVRGVPELSGDPARLRGLDRELLAALAELSEVVGWILFDAGRYAGARRANARALAVAGLCGDTWTARLTLLNHSMLQARTGHARAALESASRVAAGPGPLPARVGALVLIRTAHAVALFGGDREPVELISRARSRFLDGVSRRDPAWSWWIDETELLGHQGWVHARTRRWDPAIDLLRQAVAVPGPAYRDLFTAELLGALVGAGAWRDAEELIARLAPRAARIGSVRTTETLTETAVRLRGRTGVPTALRDAAVHLLEQLPERAAGPLTAPEPPPAARP</sequence>
<name>A0A291Q1U8_9ACTN</name>
<dbReference type="InterPro" id="IPR011990">
    <property type="entry name" value="TPR-like_helical_dom_sf"/>
</dbReference>
<reference evidence="1 2" key="1">
    <citation type="submission" date="2017-08" db="EMBL/GenBank/DDBJ databases">
        <title>Complete Genome Sequence of Streptomyces formicae KY5, the formicamycin producer.</title>
        <authorList>
            <person name="Holmes N.A."/>
            <person name="Devine R."/>
            <person name="Qin Z."/>
            <person name="Seipke R.F."/>
            <person name="Wilkinson B."/>
            <person name="Hutchings M.I."/>
        </authorList>
    </citation>
    <scope>NUCLEOTIDE SEQUENCE [LARGE SCALE GENOMIC DNA]</scope>
    <source>
        <strain evidence="1 2">KY5</strain>
    </source>
</reference>